<dbReference type="PANTHER" id="PTHR31535">
    <property type="match status" value="1"/>
</dbReference>
<feature type="compositionally biased region" description="Gly residues" evidence="2">
    <location>
        <begin position="783"/>
        <end position="800"/>
    </location>
</feature>
<accession>A0A518A4H7</accession>
<feature type="region of interest" description="Disordered" evidence="2">
    <location>
        <begin position="841"/>
        <end position="871"/>
    </location>
</feature>
<feature type="compositionally biased region" description="Low complexity" evidence="2">
    <location>
        <begin position="852"/>
        <end position="863"/>
    </location>
</feature>
<feature type="compositionally biased region" description="Polar residues" evidence="2">
    <location>
        <begin position="401"/>
        <end position="417"/>
    </location>
</feature>
<feature type="chain" id="PRO_5043490050" evidence="3">
    <location>
        <begin position="28"/>
        <end position="919"/>
    </location>
</feature>
<protein>
    <submittedName>
        <fullName evidence="4">Uncharacterized protein</fullName>
    </submittedName>
</protein>
<name>A0A517Q7B5_9PLAN</name>
<sequence length="919" mass="99879" precursor="true">MSLSRFGTTMFVWAASAMLLCTPQGFAESSVPEISNIGQILSYRNSAGEDYYALRIKADRLPASSHAGEQIAVLFDTSASQVGEHRVQALDVLKAFLTELPNDATVAIYAVDVQCTPFVSEFVRPESRQATLAVESLASRAPLGATNLSQAFKTVLQGLQNEQPRSIVYIGDGMSSARLISLPEMAKLTQQLAGKHIPVHSYGVGPKKDIQMLDTLAVYTGGVVFTDQAEGKQDLPAIVGKELAQAVQSPVFFPESIQVSDKQLQLNTTRALPVRSDRETIYLARGEINGKLVVELSNRQLEGVWKFNAPVSQAVNSFLAVPWVNYQSGQELGIAYAGQRMMNLSRTAHEENMAQLEFAGTQAIRSGNLEQAAKLGNLLQQLDPGNSRADSLLKLSKQYQNDQLAQADTKQPASDTKSAPAKKADPQPPIDDAISKVEQLRQIKGAQMKIEVSNAIEEARQISTDNPDGALGVLKRSLNFLKSTSDIDLDLRQQLERRLNNMMVDVRSQMEVAETRRIRQQQQIAQLEQQKRLVDQVLLEDEKLEQLIDRVRSLIQDGKHGNSDAYEEAEAVSRVAVNMEPGNGPATAALFTSEAAGQLDKVFRMRSLRADRFLETLYQVELSHVPFPDEPPVRWPSAPVWTSLTERRKKWAAVDLHQNSPAEQRIFEELQKETEANFPDIPLSEVMTYFSELHNITILINSNDLGEEGLTPDEPVNVSLTGIKFKSALNIILKPIGLTYVVEDEVMKITTSAKAEEIYSTRVYPVGDLVISVSTQQRSVGSSRGGFGGQQGGIGGGGGGGFGGGGFGGGGGGFGGGGGGFGGGGGGQGFFNVAPELLMMNSTPPQQKSQTKPAQKGKAAPQKAEIKPIQDAEMNAILDGILGESEIKSKPAQFQVQDNPFEFNNSTIKQLKKKPVMVK</sequence>
<gene>
    <name evidence="4" type="ORF">Enr10x_28380</name>
</gene>
<dbReference type="RefSeq" id="WP_145106808.1">
    <property type="nucleotide sequence ID" value="NZ_CP036277.1"/>
</dbReference>
<proteinExistence type="predicted"/>
<organism evidence="4 5">
    <name type="scientific">Gimesia panareensis</name>
    <dbReference type="NCBI Taxonomy" id="2527978"/>
    <lineage>
        <taxon>Bacteria</taxon>
        <taxon>Pseudomonadati</taxon>
        <taxon>Planctomycetota</taxon>
        <taxon>Planctomycetia</taxon>
        <taxon>Planctomycetales</taxon>
        <taxon>Planctomycetaceae</taxon>
        <taxon>Gimesia</taxon>
    </lineage>
</organism>
<evidence type="ECO:0000313" key="4">
    <source>
        <dbReference type="EMBL" id="QDT27521.1"/>
    </source>
</evidence>
<keyword evidence="1" id="KW-0175">Coiled coil</keyword>
<keyword evidence="5" id="KW-1185">Reference proteome</keyword>
<feature type="region of interest" description="Disordered" evidence="2">
    <location>
        <begin position="781"/>
        <end position="800"/>
    </location>
</feature>
<dbReference type="CDD" id="cd00198">
    <property type="entry name" value="vWFA"/>
    <property type="match status" value="1"/>
</dbReference>
<evidence type="ECO:0000256" key="3">
    <source>
        <dbReference type="SAM" id="SignalP"/>
    </source>
</evidence>
<dbReference type="PROSITE" id="PS50234">
    <property type="entry name" value="VWFA"/>
    <property type="match status" value="1"/>
</dbReference>
<dbReference type="Gene3D" id="3.40.50.410">
    <property type="entry name" value="von Willebrand factor, type A domain"/>
    <property type="match status" value="1"/>
</dbReference>
<dbReference type="InterPro" id="IPR002035">
    <property type="entry name" value="VWF_A"/>
</dbReference>
<evidence type="ECO:0000256" key="2">
    <source>
        <dbReference type="SAM" id="MobiDB-lite"/>
    </source>
</evidence>
<dbReference type="PANTHER" id="PTHR31535:SF3">
    <property type="entry name" value="REGULATORY PROTEIN ZESTE"/>
    <property type="match status" value="1"/>
</dbReference>
<feature type="compositionally biased region" description="Polar residues" evidence="2">
    <location>
        <begin position="841"/>
        <end position="851"/>
    </location>
</feature>
<dbReference type="SUPFAM" id="SSF53300">
    <property type="entry name" value="vWA-like"/>
    <property type="match status" value="1"/>
</dbReference>
<keyword evidence="3" id="KW-0732">Signal</keyword>
<feature type="region of interest" description="Disordered" evidence="2">
    <location>
        <begin position="401"/>
        <end position="431"/>
    </location>
</feature>
<dbReference type="EMBL" id="CP037421">
    <property type="protein sequence ID" value="QDT27521.1"/>
    <property type="molecule type" value="Genomic_DNA"/>
</dbReference>
<dbReference type="InterPro" id="IPR036465">
    <property type="entry name" value="vWFA_dom_sf"/>
</dbReference>
<feature type="signal peptide" evidence="3">
    <location>
        <begin position="1"/>
        <end position="27"/>
    </location>
</feature>
<evidence type="ECO:0000256" key="1">
    <source>
        <dbReference type="SAM" id="Coils"/>
    </source>
</evidence>
<reference evidence="4 5" key="1">
    <citation type="submission" date="2019-03" db="EMBL/GenBank/DDBJ databases">
        <title>Deep-cultivation of Planctomycetes and their phenomic and genomic characterization uncovers novel biology.</title>
        <authorList>
            <person name="Wiegand S."/>
            <person name="Jogler M."/>
            <person name="Boedeker C."/>
            <person name="Pinto D."/>
            <person name="Vollmers J."/>
            <person name="Rivas-Marin E."/>
            <person name="Kohn T."/>
            <person name="Peeters S.H."/>
            <person name="Heuer A."/>
            <person name="Rast P."/>
            <person name="Oberbeckmann S."/>
            <person name="Bunk B."/>
            <person name="Jeske O."/>
            <person name="Meyerdierks A."/>
            <person name="Storesund J.E."/>
            <person name="Kallscheuer N."/>
            <person name="Luecker S."/>
            <person name="Lage O.M."/>
            <person name="Pohl T."/>
            <person name="Merkel B.J."/>
            <person name="Hornburger P."/>
            <person name="Mueller R.-W."/>
            <person name="Bruemmer F."/>
            <person name="Labrenz M."/>
            <person name="Spormann A.M."/>
            <person name="Op den Camp H."/>
            <person name="Overmann J."/>
            <person name="Amann R."/>
            <person name="Jetten M.S.M."/>
            <person name="Mascher T."/>
            <person name="Medema M.H."/>
            <person name="Devos D.P."/>
            <person name="Kaster A.-K."/>
            <person name="Ovreas L."/>
            <person name="Rohde M."/>
            <person name="Galperin M.Y."/>
            <person name="Jogler C."/>
        </authorList>
    </citation>
    <scope>NUCLEOTIDE SEQUENCE [LARGE SCALE GENOMIC DNA]</scope>
    <source>
        <strain evidence="4 5">Enr10</strain>
    </source>
</reference>
<evidence type="ECO:0000313" key="5">
    <source>
        <dbReference type="Proteomes" id="UP000315647"/>
    </source>
</evidence>
<feature type="coiled-coil region" evidence="1">
    <location>
        <begin position="510"/>
        <end position="547"/>
    </location>
</feature>
<dbReference type="Proteomes" id="UP000315647">
    <property type="component" value="Chromosome"/>
</dbReference>
<dbReference type="AlphaFoldDB" id="A0A517Q7B5"/>
<dbReference type="Pfam" id="PF13768">
    <property type="entry name" value="VWA_3"/>
    <property type="match status" value="1"/>
</dbReference>
<accession>A0A517Q7B5</accession>